<keyword evidence="2" id="KW-0812">Transmembrane</keyword>
<evidence type="ECO:0000313" key="4">
    <source>
        <dbReference type="Proteomes" id="UP001144313"/>
    </source>
</evidence>
<keyword evidence="2" id="KW-0472">Membrane</keyword>
<dbReference type="AlphaFoldDB" id="A0A9W6LIV0"/>
<dbReference type="RefSeq" id="WP_270115518.1">
    <property type="nucleotide sequence ID" value="NZ_BAAAOL010000001.1"/>
</dbReference>
<gene>
    <name evidence="3" type="ORF">GALLR39Z86_46400</name>
</gene>
<dbReference type="Proteomes" id="UP001144313">
    <property type="component" value="Unassembled WGS sequence"/>
</dbReference>
<feature type="region of interest" description="Disordered" evidence="1">
    <location>
        <begin position="368"/>
        <end position="407"/>
    </location>
</feature>
<feature type="transmembrane region" description="Helical" evidence="2">
    <location>
        <begin position="550"/>
        <end position="583"/>
    </location>
</feature>
<feature type="region of interest" description="Disordered" evidence="1">
    <location>
        <begin position="283"/>
        <end position="304"/>
    </location>
</feature>
<protein>
    <submittedName>
        <fullName evidence="3">Uncharacterized protein</fullName>
    </submittedName>
</protein>
<keyword evidence="2" id="KW-1133">Transmembrane helix</keyword>
<evidence type="ECO:0000313" key="3">
    <source>
        <dbReference type="EMBL" id="GLI44790.1"/>
    </source>
</evidence>
<comment type="caution">
    <text evidence="3">The sequence shown here is derived from an EMBL/GenBank/DDBJ whole genome shotgun (WGS) entry which is preliminary data.</text>
</comment>
<dbReference type="EMBL" id="BSDT01000001">
    <property type="protein sequence ID" value="GLI44790.1"/>
    <property type="molecule type" value="Genomic_DNA"/>
</dbReference>
<evidence type="ECO:0000256" key="1">
    <source>
        <dbReference type="SAM" id="MobiDB-lite"/>
    </source>
</evidence>
<reference evidence="3" key="1">
    <citation type="submission" date="2022-12" db="EMBL/GenBank/DDBJ databases">
        <title>Reference genome sequencing for broad-spectrum identification of bacterial and archaeal isolates by mass spectrometry.</title>
        <authorList>
            <person name="Sekiguchi Y."/>
            <person name="Tourlousse D.M."/>
        </authorList>
    </citation>
    <scope>NUCLEOTIDE SEQUENCE</scope>
    <source>
        <strain evidence="3">LLR39Z86</strain>
    </source>
</reference>
<sequence length="662" mass="71054">MARVSQWNWSDFTQEWSQTSAINELDEELAAERASRRRQLEATRDQFKQGLKQVDSKLDSVAERIEAVLDWTELRFQQVEFDEYQARKEIRNTVRALAEGRAPLMRGFEDVSGYWLPSAAAAVLPLVLRDRVPAQRTAGDAFGGLKAGLERARERDAVRTELFSLAVGRCFDQPAFIDAAVLRLLSEPADLGVAAPGQVAWGWRTLWEQAATGAFGPAAEAQIAALLRERFDAAAIDEEALKSWDEAIERFGADELRHPTLAEALAALATHFAEAPGSATVLEHGESHHAASGDAGASDPLRLGAPDRVTAEAGAPLDAVEALDDQARISEAAGTRNGDAASGGAAVDPLRLDAGAPVDADAALANQAGTSEAAWPRSGGTAPDGDASRPGEGVAVADSSGPAAAPPHDDLVWRSYLQELIEEPSDAELPIVREMAALDPAPEGRETDRRSWSDPAGTLADLVRRDLFDPEAPIPLRRLALGLAAPVLRERLDRIEAALGTTEKAVVTVRRRGEYIEVTRDGHDPDQFAVVERRIEQAFAAAEPSKPLSYGIAAALGLLGVLMVFLGQWFAAVLFVLAAVIPLWKYRSDAAKAGKALDRRDEQLAETRAALVKARKDAEARERAETERGLATRRAIEHLLECLPAGTAASALGDTRPAAPGE</sequence>
<evidence type="ECO:0000256" key="2">
    <source>
        <dbReference type="SAM" id="Phobius"/>
    </source>
</evidence>
<proteinExistence type="predicted"/>
<name>A0A9W6LIV0_9ACTN</name>
<accession>A0A9W6LIV0</accession>
<organism evidence="3 4">
    <name type="scientific">Glycomyces algeriensis</name>
    <dbReference type="NCBI Taxonomy" id="256037"/>
    <lineage>
        <taxon>Bacteria</taxon>
        <taxon>Bacillati</taxon>
        <taxon>Actinomycetota</taxon>
        <taxon>Actinomycetes</taxon>
        <taxon>Glycomycetales</taxon>
        <taxon>Glycomycetaceae</taxon>
        <taxon>Glycomyces</taxon>
    </lineage>
</organism>
<keyword evidence="4" id="KW-1185">Reference proteome</keyword>